<keyword evidence="1" id="KW-0175">Coiled coil</keyword>
<dbReference type="OrthoDB" id="75796at2759"/>
<feature type="coiled-coil region" evidence="1">
    <location>
        <begin position="208"/>
        <end position="474"/>
    </location>
</feature>
<feature type="region of interest" description="Disordered" evidence="2">
    <location>
        <begin position="647"/>
        <end position="670"/>
    </location>
</feature>
<reference evidence="3" key="1">
    <citation type="submission" date="2019-03" db="EMBL/GenBank/DDBJ databases">
        <title>Long read genome sequence of the mycoparasitic Pythium oligandrum ATCC 38472 isolated from sugarbeet rhizosphere.</title>
        <authorList>
            <person name="Gaulin E."/>
        </authorList>
    </citation>
    <scope>NUCLEOTIDE SEQUENCE</scope>
    <source>
        <strain evidence="3">ATCC 38472_TT</strain>
    </source>
</reference>
<proteinExistence type="predicted"/>
<dbReference type="EMBL" id="SPLM01000076">
    <property type="protein sequence ID" value="TMW61592.1"/>
    <property type="molecule type" value="Genomic_DNA"/>
</dbReference>
<evidence type="ECO:0000313" key="3">
    <source>
        <dbReference type="EMBL" id="TMW61592.1"/>
    </source>
</evidence>
<evidence type="ECO:0000313" key="4">
    <source>
        <dbReference type="Proteomes" id="UP000794436"/>
    </source>
</evidence>
<name>A0A8K1FJA7_PYTOL</name>
<dbReference type="Proteomes" id="UP000794436">
    <property type="component" value="Unassembled WGS sequence"/>
</dbReference>
<evidence type="ECO:0000256" key="1">
    <source>
        <dbReference type="SAM" id="Coils"/>
    </source>
</evidence>
<evidence type="ECO:0000256" key="2">
    <source>
        <dbReference type="SAM" id="MobiDB-lite"/>
    </source>
</evidence>
<organism evidence="3 4">
    <name type="scientific">Pythium oligandrum</name>
    <name type="common">Mycoparasitic fungus</name>
    <dbReference type="NCBI Taxonomy" id="41045"/>
    <lineage>
        <taxon>Eukaryota</taxon>
        <taxon>Sar</taxon>
        <taxon>Stramenopiles</taxon>
        <taxon>Oomycota</taxon>
        <taxon>Peronosporomycetes</taxon>
        <taxon>Pythiales</taxon>
        <taxon>Pythiaceae</taxon>
        <taxon>Pythium</taxon>
    </lineage>
</organism>
<feature type="coiled-coil region" evidence="1">
    <location>
        <begin position="44"/>
        <end position="82"/>
    </location>
</feature>
<keyword evidence="4" id="KW-1185">Reference proteome</keyword>
<feature type="compositionally biased region" description="Acidic residues" evidence="2">
    <location>
        <begin position="652"/>
        <end position="662"/>
    </location>
</feature>
<dbReference type="AlphaFoldDB" id="A0A8K1FJA7"/>
<accession>A0A8K1FJA7</accession>
<feature type="region of interest" description="Disordered" evidence="2">
    <location>
        <begin position="1"/>
        <end position="23"/>
    </location>
</feature>
<sequence length="813" mass="93189">MSASPLRFRRVPEPSGGGGGDRPLIRARMLKTMDKDLRDAYKALTLVRTDLVTTKKEKKELEERLHEAQEALEQQKHAWEERVCALHEALRMQEEDYTTQLDVQQRVYQQKVAVALFKNEMLMEELRRVREVEEHVPVQASQVLVQEEEEEDAVPTEEQAGEETVVREKLELLSNLYTLQAQLQEQTEHLVEQDACIAQEREDWTLQVDALMHQITQLQTTLLEVENEKQFMEEKFEFLRTEVDVIKQERDDLKAQADAAEKEKANVMARLEAFAREQEEAMSKLQAESGQMQRNLEEKVLGFETELDAAKEVLRKAEEERHVLEESMTVQREVTIRAQEEEAKWRSLAHYEKERASTAREELLVLRKSLEEHETQLKELKAERDSTLEAKEAQDQKLLRLSLELTTLNQEIELIIEAKTTATTRADALETELAEAKAAADRVEAVKQGLVNSNRSLEDEKHALASQVKRMARELGTWEQRWMELEDPQRHELSAEPTSWSALQTQIRGLQDFLPQLQLLTGRLQTSLVLCDENVVALDAITHANALRVSNEASMTSLPTDLNVVLRVVSSWKAFVEQHELSHRVRVLRRRVLMALSEWYECALDELPPPSFGINSREVALILQNWTSDLEQQRSVLHWLTRMTKPAISEEPNSEDDEDDDDRVPVDGEADAINGKTLRLRSMTREVKDAFLMLVVPILRQPPQQTVRVFTRRVADAKTSYSPEEKSWEMMLHVHTNKRSVSLHSTSLVHPSLPRVSSTSSLSSVSSSLSMASTSSSSLSSLAPSAKLQLIQARLQRLQQPHQTEEPNTRTHP</sequence>
<protein>
    <submittedName>
        <fullName evidence="3">Uncharacterized protein</fullName>
    </submittedName>
</protein>
<comment type="caution">
    <text evidence="3">The sequence shown here is derived from an EMBL/GenBank/DDBJ whole genome shotgun (WGS) entry which is preliminary data.</text>
</comment>
<gene>
    <name evidence="3" type="ORF">Poli38472_012783</name>
</gene>